<dbReference type="OrthoDB" id="9810871at2"/>
<name>A0A543KM05_9MICO</name>
<dbReference type="Proteomes" id="UP000315133">
    <property type="component" value="Unassembled WGS sequence"/>
</dbReference>
<feature type="chain" id="PRO_5021987431" evidence="3">
    <location>
        <begin position="27"/>
        <end position="227"/>
    </location>
</feature>
<evidence type="ECO:0000259" key="4">
    <source>
        <dbReference type="Pfam" id="PF07987"/>
    </source>
</evidence>
<dbReference type="Gene3D" id="2.60.40.2230">
    <property type="entry name" value="Uncharacterised protein YcnI-like PF07987, DUF1775"/>
    <property type="match status" value="1"/>
</dbReference>
<gene>
    <name evidence="5" type="ORF">FB476_0920</name>
</gene>
<evidence type="ECO:0000256" key="3">
    <source>
        <dbReference type="SAM" id="SignalP"/>
    </source>
</evidence>
<evidence type="ECO:0000256" key="1">
    <source>
        <dbReference type="SAM" id="MobiDB-lite"/>
    </source>
</evidence>
<keyword evidence="2" id="KW-0472">Membrane</keyword>
<dbReference type="InterPro" id="IPR038507">
    <property type="entry name" value="YcnI-like_sf"/>
</dbReference>
<accession>A0A543KM05</accession>
<keyword evidence="2" id="KW-0812">Transmembrane</keyword>
<organism evidence="5 6">
    <name type="scientific">Ornithinimicrobium humiphilum</name>
    <dbReference type="NCBI Taxonomy" id="125288"/>
    <lineage>
        <taxon>Bacteria</taxon>
        <taxon>Bacillati</taxon>
        <taxon>Actinomycetota</taxon>
        <taxon>Actinomycetes</taxon>
        <taxon>Micrococcales</taxon>
        <taxon>Ornithinimicrobiaceae</taxon>
        <taxon>Ornithinimicrobium</taxon>
    </lineage>
</organism>
<evidence type="ECO:0000313" key="6">
    <source>
        <dbReference type="Proteomes" id="UP000315133"/>
    </source>
</evidence>
<evidence type="ECO:0000256" key="2">
    <source>
        <dbReference type="SAM" id="Phobius"/>
    </source>
</evidence>
<dbReference type="AlphaFoldDB" id="A0A543KM05"/>
<dbReference type="Pfam" id="PF07987">
    <property type="entry name" value="DUF1775"/>
    <property type="match status" value="1"/>
</dbReference>
<reference evidence="5 6" key="1">
    <citation type="submission" date="2019-06" db="EMBL/GenBank/DDBJ databases">
        <title>Sequencing the genomes of 1000 actinobacteria strains.</title>
        <authorList>
            <person name="Klenk H.-P."/>
        </authorList>
    </citation>
    <scope>NUCLEOTIDE SEQUENCE [LARGE SCALE GENOMIC DNA]</scope>
    <source>
        <strain evidence="5 6">DSM 12362</strain>
    </source>
</reference>
<evidence type="ECO:0000313" key="5">
    <source>
        <dbReference type="EMBL" id="TQM96064.1"/>
    </source>
</evidence>
<keyword evidence="3" id="KW-0732">Signal</keyword>
<comment type="caution">
    <text evidence="5">The sequence shown here is derived from an EMBL/GenBank/DDBJ whole genome shotgun (WGS) entry which is preliminary data.</text>
</comment>
<feature type="region of interest" description="Disordered" evidence="1">
    <location>
        <begin position="161"/>
        <end position="189"/>
    </location>
</feature>
<sequence>MNVRRPLLASAAGLVLLGLGLPPASAHVTVAPSTTEAGAYTVLTFAASHGCDGSPTTSFTISIPETIADAKPTVYDGWDVEKIEEELSEPITTADGVTLTKHVGKVVYTARTPLEDGYRAAFEIQVQNPDTPGETLAFPTLQTCLEGATDWAELAAEGQDPHDLEAPAPTYTVTEASGGHGAETGETSAAVEAGSSSALGWVGALLGLVGAVLGAVAFQRTRSTARS</sequence>
<feature type="signal peptide" evidence="3">
    <location>
        <begin position="1"/>
        <end position="26"/>
    </location>
</feature>
<feature type="domain" description="YncI copper-binding" evidence="4">
    <location>
        <begin position="27"/>
        <end position="172"/>
    </location>
</feature>
<feature type="transmembrane region" description="Helical" evidence="2">
    <location>
        <begin position="198"/>
        <end position="218"/>
    </location>
</feature>
<dbReference type="CDD" id="cd08545">
    <property type="entry name" value="YcnI_like"/>
    <property type="match status" value="1"/>
</dbReference>
<dbReference type="EMBL" id="VFPU01000001">
    <property type="protein sequence ID" value="TQM96064.1"/>
    <property type="molecule type" value="Genomic_DNA"/>
</dbReference>
<keyword evidence="6" id="KW-1185">Reference proteome</keyword>
<proteinExistence type="predicted"/>
<dbReference type="RefSeq" id="WP_141817730.1">
    <property type="nucleotide sequence ID" value="NZ_BAAAIL010000003.1"/>
</dbReference>
<keyword evidence="2" id="KW-1133">Transmembrane helix</keyword>
<dbReference type="InterPro" id="IPR012533">
    <property type="entry name" value="YcnI-copper_dom"/>
</dbReference>
<protein>
    <submittedName>
        <fullName evidence="5">Uncharacterized protein YcnI</fullName>
    </submittedName>
</protein>